<organism evidence="1 2">
    <name type="scientific">Suillus luteus UH-Slu-Lm8-n1</name>
    <dbReference type="NCBI Taxonomy" id="930992"/>
    <lineage>
        <taxon>Eukaryota</taxon>
        <taxon>Fungi</taxon>
        <taxon>Dikarya</taxon>
        <taxon>Basidiomycota</taxon>
        <taxon>Agaricomycotina</taxon>
        <taxon>Agaricomycetes</taxon>
        <taxon>Agaricomycetidae</taxon>
        <taxon>Boletales</taxon>
        <taxon>Suillineae</taxon>
        <taxon>Suillaceae</taxon>
        <taxon>Suillus</taxon>
    </lineage>
</organism>
<evidence type="ECO:0000313" key="2">
    <source>
        <dbReference type="Proteomes" id="UP000054485"/>
    </source>
</evidence>
<name>A0A0D0BGS1_9AGAM</name>
<dbReference type="HOGENOM" id="CLU_3126030_0_0_1"/>
<dbReference type="EMBL" id="KN835174">
    <property type="protein sequence ID" value="KIK45317.1"/>
    <property type="molecule type" value="Genomic_DNA"/>
</dbReference>
<sequence length="50" mass="5725">MIESCWLMVLKHVSYMVKPARTVVFLYCARVVVSTYGERDSFDSMSCGLD</sequence>
<dbReference type="InParanoid" id="A0A0D0BGS1"/>
<proteinExistence type="predicted"/>
<accession>A0A0D0BGS1</accession>
<protein>
    <submittedName>
        <fullName evidence="1">Uncharacterized protein</fullName>
    </submittedName>
</protein>
<reference evidence="1 2" key="1">
    <citation type="submission" date="2014-04" db="EMBL/GenBank/DDBJ databases">
        <authorList>
            <consortium name="DOE Joint Genome Institute"/>
            <person name="Kuo A."/>
            <person name="Ruytinx J."/>
            <person name="Rineau F."/>
            <person name="Colpaert J."/>
            <person name="Kohler A."/>
            <person name="Nagy L.G."/>
            <person name="Floudas D."/>
            <person name="Copeland A."/>
            <person name="Barry K.W."/>
            <person name="Cichocki N."/>
            <person name="Veneault-Fourrey C."/>
            <person name="LaButti K."/>
            <person name="Lindquist E.A."/>
            <person name="Lipzen A."/>
            <person name="Lundell T."/>
            <person name="Morin E."/>
            <person name="Murat C."/>
            <person name="Sun H."/>
            <person name="Tunlid A."/>
            <person name="Henrissat B."/>
            <person name="Grigoriev I.V."/>
            <person name="Hibbett D.S."/>
            <person name="Martin F."/>
            <person name="Nordberg H.P."/>
            <person name="Cantor M.N."/>
            <person name="Hua S.X."/>
        </authorList>
    </citation>
    <scope>NUCLEOTIDE SEQUENCE [LARGE SCALE GENOMIC DNA]</scope>
    <source>
        <strain evidence="1 2">UH-Slu-Lm8-n1</strain>
    </source>
</reference>
<evidence type="ECO:0000313" key="1">
    <source>
        <dbReference type="EMBL" id="KIK45317.1"/>
    </source>
</evidence>
<gene>
    <name evidence="1" type="ORF">CY34DRAFT_539808</name>
</gene>
<dbReference type="AlphaFoldDB" id="A0A0D0BGS1"/>
<reference evidence="2" key="2">
    <citation type="submission" date="2015-01" db="EMBL/GenBank/DDBJ databases">
        <title>Evolutionary Origins and Diversification of the Mycorrhizal Mutualists.</title>
        <authorList>
            <consortium name="DOE Joint Genome Institute"/>
            <consortium name="Mycorrhizal Genomics Consortium"/>
            <person name="Kohler A."/>
            <person name="Kuo A."/>
            <person name="Nagy L.G."/>
            <person name="Floudas D."/>
            <person name="Copeland A."/>
            <person name="Barry K.W."/>
            <person name="Cichocki N."/>
            <person name="Veneault-Fourrey C."/>
            <person name="LaButti K."/>
            <person name="Lindquist E.A."/>
            <person name="Lipzen A."/>
            <person name="Lundell T."/>
            <person name="Morin E."/>
            <person name="Murat C."/>
            <person name="Riley R."/>
            <person name="Ohm R."/>
            <person name="Sun H."/>
            <person name="Tunlid A."/>
            <person name="Henrissat B."/>
            <person name="Grigoriev I.V."/>
            <person name="Hibbett D.S."/>
            <person name="Martin F."/>
        </authorList>
    </citation>
    <scope>NUCLEOTIDE SEQUENCE [LARGE SCALE GENOMIC DNA]</scope>
    <source>
        <strain evidence="2">UH-Slu-Lm8-n1</strain>
    </source>
</reference>
<keyword evidence="2" id="KW-1185">Reference proteome</keyword>
<dbReference type="Proteomes" id="UP000054485">
    <property type="component" value="Unassembled WGS sequence"/>
</dbReference>